<dbReference type="CDD" id="cd12148">
    <property type="entry name" value="fungal_TF_MHR"/>
    <property type="match status" value="1"/>
</dbReference>
<proteinExistence type="predicted"/>
<feature type="region of interest" description="Disordered" evidence="5">
    <location>
        <begin position="1"/>
        <end position="21"/>
    </location>
</feature>
<evidence type="ECO:0000256" key="1">
    <source>
        <dbReference type="ARBA" id="ARBA00004123"/>
    </source>
</evidence>
<dbReference type="GeneID" id="63821140"/>
<dbReference type="STRING" id="1314785.A0A165FDM5"/>
<protein>
    <recommendedName>
        <fullName evidence="6">Zn(2)-C6 fungal-type domain-containing protein</fullName>
    </recommendedName>
</protein>
<keyword evidence="2" id="KW-0479">Metal-binding</keyword>
<comment type="subcellular location">
    <subcellularLocation>
        <location evidence="1">Nucleus</location>
    </subcellularLocation>
</comment>
<feature type="domain" description="Zn(2)-C6 fungal-type" evidence="6">
    <location>
        <begin position="27"/>
        <end position="56"/>
    </location>
</feature>
<dbReference type="PANTHER" id="PTHR31001">
    <property type="entry name" value="UNCHARACTERIZED TRANSCRIPTIONAL REGULATORY PROTEIN"/>
    <property type="match status" value="1"/>
</dbReference>
<dbReference type="GO" id="GO:0005634">
    <property type="term" value="C:nucleus"/>
    <property type="evidence" value="ECO:0007669"/>
    <property type="project" value="UniProtKB-SubCell"/>
</dbReference>
<dbReference type="AlphaFoldDB" id="A0A165FDM5"/>
<evidence type="ECO:0000256" key="5">
    <source>
        <dbReference type="SAM" id="MobiDB-lite"/>
    </source>
</evidence>
<dbReference type="GO" id="GO:0003677">
    <property type="term" value="F:DNA binding"/>
    <property type="evidence" value="ECO:0007669"/>
    <property type="project" value="InterPro"/>
</dbReference>
<evidence type="ECO:0000256" key="3">
    <source>
        <dbReference type="ARBA" id="ARBA00023242"/>
    </source>
</evidence>
<keyword evidence="3" id="KW-0539">Nucleus</keyword>
<dbReference type="SMART" id="SM00906">
    <property type="entry name" value="Fungal_trans"/>
    <property type="match status" value="1"/>
</dbReference>
<dbReference type="InParanoid" id="A0A165FDM5"/>
<accession>A0A165FDM5</accession>
<feature type="coiled-coil region" evidence="4">
    <location>
        <begin position="68"/>
        <end position="102"/>
    </location>
</feature>
<evidence type="ECO:0000259" key="6">
    <source>
        <dbReference type="PROSITE" id="PS50048"/>
    </source>
</evidence>
<dbReference type="InterPro" id="IPR007219">
    <property type="entry name" value="XnlR_reg_dom"/>
</dbReference>
<gene>
    <name evidence="7" type="ORF">LAESUDRAFT_648494</name>
</gene>
<dbReference type="RefSeq" id="XP_040766549.1">
    <property type="nucleotide sequence ID" value="XM_040904110.1"/>
</dbReference>
<evidence type="ECO:0000256" key="2">
    <source>
        <dbReference type="ARBA" id="ARBA00022723"/>
    </source>
</evidence>
<dbReference type="PROSITE" id="PS00463">
    <property type="entry name" value="ZN2_CY6_FUNGAL_1"/>
    <property type="match status" value="1"/>
</dbReference>
<dbReference type="InterPro" id="IPR001138">
    <property type="entry name" value="Zn2Cys6_DnaBD"/>
</dbReference>
<dbReference type="SUPFAM" id="SSF57701">
    <property type="entry name" value="Zn2/Cys6 DNA-binding domain"/>
    <property type="match status" value="1"/>
</dbReference>
<dbReference type="GO" id="GO:0006351">
    <property type="term" value="P:DNA-templated transcription"/>
    <property type="evidence" value="ECO:0007669"/>
    <property type="project" value="InterPro"/>
</dbReference>
<evidence type="ECO:0000313" key="8">
    <source>
        <dbReference type="Proteomes" id="UP000076871"/>
    </source>
</evidence>
<dbReference type="Gene3D" id="4.10.240.10">
    <property type="entry name" value="Zn(2)-C6 fungal-type DNA-binding domain"/>
    <property type="match status" value="1"/>
</dbReference>
<name>A0A165FDM5_9APHY</name>
<dbReference type="OrthoDB" id="424974at2759"/>
<dbReference type="PANTHER" id="PTHR31001:SF56">
    <property type="entry name" value="ZN(2)-C6 FUNGAL-TYPE DOMAIN-CONTAINING PROTEIN"/>
    <property type="match status" value="1"/>
</dbReference>
<dbReference type="GO" id="GO:0000981">
    <property type="term" value="F:DNA-binding transcription factor activity, RNA polymerase II-specific"/>
    <property type="evidence" value="ECO:0007669"/>
    <property type="project" value="InterPro"/>
</dbReference>
<dbReference type="CDD" id="cd00067">
    <property type="entry name" value="GAL4"/>
    <property type="match status" value="1"/>
</dbReference>
<evidence type="ECO:0000256" key="4">
    <source>
        <dbReference type="SAM" id="Coils"/>
    </source>
</evidence>
<dbReference type="Proteomes" id="UP000076871">
    <property type="component" value="Unassembled WGS sequence"/>
</dbReference>
<evidence type="ECO:0000313" key="7">
    <source>
        <dbReference type="EMBL" id="KZT08809.1"/>
    </source>
</evidence>
<dbReference type="InterPro" id="IPR050613">
    <property type="entry name" value="Sec_Metabolite_Reg"/>
</dbReference>
<keyword evidence="8" id="KW-1185">Reference proteome</keyword>
<dbReference type="GO" id="GO:0008270">
    <property type="term" value="F:zinc ion binding"/>
    <property type="evidence" value="ECO:0007669"/>
    <property type="project" value="InterPro"/>
</dbReference>
<dbReference type="SMART" id="SM00066">
    <property type="entry name" value="GAL4"/>
    <property type="match status" value="1"/>
</dbReference>
<organism evidence="7 8">
    <name type="scientific">Laetiporus sulphureus 93-53</name>
    <dbReference type="NCBI Taxonomy" id="1314785"/>
    <lineage>
        <taxon>Eukaryota</taxon>
        <taxon>Fungi</taxon>
        <taxon>Dikarya</taxon>
        <taxon>Basidiomycota</taxon>
        <taxon>Agaricomycotina</taxon>
        <taxon>Agaricomycetes</taxon>
        <taxon>Polyporales</taxon>
        <taxon>Laetiporus</taxon>
    </lineage>
</organism>
<dbReference type="InterPro" id="IPR036864">
    <property type="entry name" value="Zn2-C6_fun-type_DNA-bd_sf"/>
</dbReference>
<dbReference type="PROSITE" id="PS50048">
    <property type="entry name" value="ZN2_CY6_FUNGAL_2"/>
    <property type="match status" value="1"/>
</dbReference>
<dbReference type="EMBL" id="KV427614">
    <property type="protein sequence ID" value="KZT08809.1"/>
    <property type="molecule type" value="Genomic_DNA"/>
</dbReference>
<sequence>MAPAEKEKTNGSTEPKQRRRPGRVPVSCAECRRLKLRCDRKVPCETCVKRGCSAICPEGTFIITSTFISLALADAEELQKKIERLRNRSTALEEALRTLQAAVSDEPHPLLQESSIQAGPAECSPSRGVPDGPLLSREDEEILDAFGTLTLGLRGESRFFGQTARSEVCLTAPTRNLMPCSAPYPRISEELVKEANMELDIACSNRPVQQQILTHLPPLSQACHLCEIFLEYGQFMWYPIPRDELFDEIMGRVYQSVPEQVCSLSSTHATSLLFMVFALTTLFDPSMPPYSIEAHEYYLLARLSLRCGPPIHDTTLFAIQSMIYMAQYLELSDCEPAHTGSHKAWLQIGLAVKLGYSTRIFIYVDMSSARWKLHEDACQRRSRVFWQLFLQDTWISFGFGRPPSMSLAFIDCGFPKDPLEKVNEQGQKEWGFHHWTWQYTRLLNQVITSVFGARPPQYSTIVEYDRKIRDFPVPYNLRPKCNNDGFEPNQSIPELMQRFFTMSCKEATLLSLHRPFFVQALHEQPVDLLRHRYGPSVMAIYRSAWRIIEIARGSFKRATVVASRIGIIWSQSLAAGIVMCLLVTRAPGSPLASSSLNELDKLCDLFEQAAGSSQIASNNLDVVRKLRRQGHEVMTRPRSPGDREVVVDKELDRLGGRTHLISSAHDPPTSCSTSSAAAAAAAVTSFTPSPTPVTDVIHPTIMQDLRVFEGTSGSIDFDFRMEWPSNVLQQQPQAFLPESNNIFDELFGTQSFPVEPDPEPVGPPVLDATWQSFIEQLGF</sequence>
<dbReference type="Pfam" id="PF04082">
    <property type="entry name" value="Fungal_trans"/>
    <property type="match status" value="1"/>
</dbReference>
<reference evidence="7 8" key="1">
    <citation type="journal article" date="2016" name="Mol. Biol. Evol.">
        <title>Comparative Genomics of Early-Diverging Mushroom-Forming Fungi Provides Insights into the Origins of Lignocellulose Decay Capabilities.</title>
        <authorList>
            <person name="Nagy L.G."/>
            <person name="Riley R."/>
            <person name="Tritt A."/>
            <person name="Adam C."/>
            <person name="Daum C."/>
            <person name="Floudas D."/>
            <person name="Sun H."/>
            <person name="Yadav J.S."/>
            <person name="Pangilinan J."/>
            <person name="Larsson K.H."/>
            <person name="Matsuura K."/>
            <person name="Barry K."/>
            <person name="Labutti K."/>
            <person name="Kuo R."/>
            <person name="Ohm R.A."/>
            <person name="Bhattacharya S.S."/>
            <person name="Shirouzu T."/>
            <person name="Yoshinaga Y."/>
            <person name="Martin F.M."/>
            <person name="Grigoriev I.V."/>
            <person name="Hibbett D.S."/>
        </authorList>
    </citation>
    <scope>NUCLEOTIDE SEQUENCE [LARGE SCALE GENOMIC DNA]</scope>
    <source>
        <strain evidence="7 8">93-53</strain>
    </source>
</reference>
<keyword evidence="4" id="KW-0175">Coiled coil</keyword>